<dbReference type="AlphaFoldDB" id="A0A4Y0BUY9"/>
<organism evidence="2">
    <name type="scientific">Anopheles funestus</name>
    <name type="common">African malaria mosquito</name>
    <dbReference type="NCBI Taxonomy" id="62324"/>
    <lineage>
        <taxon>Eukaryota</taxon>
        <taxon>Metazoa</taxon>
        <taxon>Ecdysozoa</taxon>
        <taxon>Arthropoda</taxon>
        <taxon>Hexapoda</taxon>
        <taxon>Insecta</taxon>
        <taxon>Pterygota</taxon>
        <taxon>Neoptera</taxon>
        <taxon>Endopterygota</taxon>
        <taxon>Diptera</taxon>
        <taxon>Nematocera</taxon>
        <taxon>Culicoidea</taxon>
        <taxon>Culicidae</taxon>
        <taxon>Anophelinae</taxon>
        <taxon>Anopheles</taxon>
    </lineage>
</organism>
<dbReference type="PANTHER" id="PTHR21112:SF0">
    <property type="entry name" value="CHEMOSENSORY PROTEIN A 29A-RELATED"/>
    <property type="match status" value="1"/>
</dbReference>
<feature type="signal peptide" evidence="1">
    <location>
        <begin position="1"/>
        <end position="16"/>
    </location>
</feature>
<feature type="chain" id="PRO_5021367816" description="MD-2-related lipid-recognition domain-containing protein" evidence="1">
    <location>
        <begin position="17"/>
        <end position="172"/>
    </location>
</feature>
<evidence type="ECO:0000313" key="2">
    <source>
        <dbReference type="EnsemblMetazoa" id="AFUN021683-PA"/>
    </source>
</evidence>
<dbReference type="EnsemblMetazoa" id="AFUN021683-RA">
    <property type="protein sequence ID" value="AFUN021683-PA"/>
    <property type="gene ID" value="AFUN021683"/>
</dbReference>
<dbReference type="VEuPathDB" id="VectorBase:AFUN021683"/>
<reference evidence="2" key="1">
    <citation type="submission" date="2020-05" db="UniProtKB">
        <authorList>
            <consortium name="EnsemblMetazoa"/>
        </authorList>
    </citation>
    <scope>IDENTIFICATION</scope>
    <source>
        <strain evidence="2">FUMOZ</strain>
    </source>
</reference>
<name>A0A4Y0BUY9_ANOFN</name>
<evidence type="ECO:0000256" key="1">
    <source>
        <dbReference type="SAM" id="SignalP"/>
    </source>
</evidence>
<evidence type="ECO:0008006" key="3">
    <source>
        <dbReference type="Google" id="ProtNLM"/>
    </source>
</evidence>
<sequence>MLIKYLYVLCIVSVAGLKVSFENFVQHSGFELGSFDLRVRKFNRSTTSLNGSVILHTWIDNSIMFTLDLFHSRLGNQQFNHYPMKLPSCGTCDFLDNLQNGYGEYLEGCSNLPEIGECPFSPRIIDIRDKAFPKEVIPPVMPRGLWKALITGKINGQEVISYHILVKGYDDF</sequence>
<dbReference type="VEuPathDB" id="VectorBase:AFUN2_002347"/>
<dbReference type="PANTHER" id="PTHR21112">
    <property type="entry name" value="CHEMOSENSORY PROTEIN A 29A-RELATED"/>
    <property type="match status" value="1"/>
</dbReference>
<dbReference type="STRING" id="62324.A0A4Y0BUY9"/>
<protein>
    <recommendedName>
        <fullName evidence="3">MD-2-related lipid-recognition domain-containing protein</fullName>
    </recommendedName>
</protein>
<accession>A0A4Y0BUY9</accession>
<proteinExistence type="predicted"/>
<keyword evidence="1" id="KW-0732">Signal</keyword>